<gene>
    <name evidence="1" type="ORF">DW272_02375</name>
</gene>
<evidence type="ECO:0000313" key="2">
    <source>
        <dbReference type="Proteomes" id="UP000284220"/>
    </source>
</evidence>
<organism evidence="1 2">
    <name type="scientific">Blautia obeum</name>
    <dbReference type="NCBI Taxonomy" id="40520"/>
    <lineage>
        <taxon>Bacteria</taxon>
        <taxon>Bacillati</taxon>
        <taxon>Bacillota</taxon>
        <taxon>Clostridia</taxon>
        <taxon>Lachnospirales</taxon>
        <taxon>Lachnospiraceae</taxon>
        <taxon>Blautia</taxon>
    </lineage>
</organism>
<proteinExistence type="predicted"/>
<dbReference type="RefSeq" id="WP_118197394.1">
    <property type="nucleotide sequence ID" value="NZ_QRHZ01000001.1"/>
</dbReference>
<reference evidence="1 2" key="1">
    <citation type="submission" date="2018-08" db="EMBL/GenBank/DDBJ databases">
        <title>A genome reference for cultivated species of the human gut microbiota.</title>
        <authorList>
            <person name="Zou Y."/>
            <person name="Xue W."/>
            <person name="Luo G."/>
        </authorList>
    </citation>
    <scope>NUCLEOTIDE SEQUENCE [LARGE SCALE GENOMIC DNA]</scope>
    <source>
        <strain evidence="1 2">AM22-9LB</strain>
    </source>
</reference>
<accession>A0A414SKG0</accession>
<sequence>MNDIVYFELNNWFRGRDYPNDEPFVSWMSNDLQLKFNNEDWIIENKLCVVKTFIDMSCNFCITTTKEWVEDNCPKLLTEYKKFLRYPDKYGDVYGKFGTLFLEYCVENIGLEDREEDDI</sequence>
<dbReference type="AlphaFoldDB" id="A0A414SKG0"/>
<dbReference type="Proteomes" id="UP000284220">
    <property type="component" value="Unassembled WGS sequence"/>
</dbReference>
<evidence type="ECO:0000313" key="1">
    <source>
        <dbReference type="EMBL" id="RHG20072.1"/>
    </source>
</evidence>
<comment type="caution">
    <text evidence="1">The sequence shown here is derived from an EMBL/GenBank/DDBJ whole genome shotgun (WGS) entry which is preliminary data.</text>
</comment>
<name>A0A414SKG0_9FIRM</name>
<protein>
    <submittedName>
        <fullName evidence="1">Uncharacterized protein</fullName>
    </submittedName>
</protein>
<dbReference type="EMBL" id="QRHZ01000001">
    <property type="protein sequence ID" value="RHG20072.1"/>
    <property type="molecule type" value="Genomic_DNA"/>
</dbReference>